<dbReference type="PROSITE" id="PS00297">
    <property type="entry name" value="HSP70_1"/>
    <property type="match status" value="1"/>
</dbReference>
<dbReference type="PROSITE" id="PS00329">
    <property type="entry name" value="HSP70_2"/>
    <property type="match status" value="1"/>
</dbReference>
<dbReference type="EMBL" id="CP013068">
    <property type="protein sequence ID" value="ALV28004.1"/>
    <property type="molecule type" value="Genomic_DNA"/>
</dbReference>
<dbReference type="InterPro" id="IPR029047">
    <property type="entry name" value="HSP70_peptide-bd_sf"/>
</dbReference>
<name>A0A0U3PV09_9HYPH</name>
<dbReference type="STRING" id="121719.APZ00_13785"/>
<evidence type="ECO:0000313" key="6">
    <source>
        <dbReference type="EMBL" id="ALV28004.1"/>
    </source>
</evidence>
<evidence type="ECO:0000256" key="3">
    <source>
        <dbReference type="ARBA" id="ARBA00022840"/>
    </source>
</evidence>
<dbReference type="KEGG" id="pphr:APZ00_13785"/>
<dbReference type="InterPro" id="IPR013126">
    <property type="entry name" value="Hsp_70_fam"/>
</dbReference>
<dbReference type="SUPFAM" id="SSF53067">
    <property type="entry name" value="Actin-like ATPase domain"/>
    <property type="match status" value="2"/>
</dbReference>
<dbReference type="Proteomes" id="UP000064921">
    <property type="component" value="Chromosome"/>
</dbReference>
<dbReference type="Gene3D" id="2.60.34.10">
    <property type="entry name" value="Substrate Binding Domain Of DNAk, Chain A, domain 1"/>
    <property type="match status" value="1"/>
</dbReference>
<dbReference type="AlphaFoldDB" id="A0A0U3PV09"/>
<dbReference type="PRINTS" id="PR00301">
    <property type="entry name" value="HEATSHOCK70"/>
</dbReference>
<keyword evidence="4" id="KW-0143">Chaperone</keyword>
<gene>
    <name evidence="6" type="ORF">APZ00_13785</name>
</gene>
<dbReference type="Gene3D" id="3.90.640.10">
    <property type="entry name" value="Actin, Chain A, domain 4"/>
    <property type="match status" value="1"/>
</dbReference>
<keyword evidence="7" id="KW-1185">Reference proteome</keyword>
<comment type="similarity">
    <text evidence="1 5">Belongs to the heat shock protein 70 family.</text>
</comment>
<dbReference type="Pfam" id="PF00012">
    <property type="entry name" value="HSP70"/>
    <property type="match status" value="1"/>
</dbReference>
<dbReference type="FunFam" id="3.30.420.40:FF:000071">
    <property type="entry name" value="Molecular chaperone DnaK"/>
    <property type="match status" value="1"/>
</dbReference>
<keyword evidence="2 5" id="KW-0547">Nucleotide-binding</keyword>
<protein>
    <recommendedName>
        <fullName evidence="8">Chaperone protein HscC</fullName>
    </recommendedName>
</protein>
<proteinExistence type="inferred from homology"/>
<evidence type="ECO:0000256" key="1">
    <source>
        <dbReference type="ARBA" id="ARBA00007381"/>
    </source>
</evidence>
<dbReference type="Gene3D" id="3.30.420.40">
    <property type="match status" value="2"/>
</dbReference>
<evidence type="ECO:0000313" key="7">
    <source>
        <dbReference type="Proteomes" id="UP000064921"/>
    </source>
</evidence>
<dbReference type="RefSeq" id="WP_058899264.1">
    <property type="nucleotide sequence ID" value="NZ_CP013068.1"/>
</dbReference>
<reference evidence="6 7" key="1">
    <citation type="submission" date="2015-10" db="EMBL/GenBank/DDBJ databases">
        <title>The world's first case of liver abscess caused by Pannonibacter phragmitetus.</title>
        <authorList>
            <person name="Ming D."/>
            <person name="Wang M."/>
            <person name="Zhou Y."/>
            <person name="Jiang T."/>
            <person name="Hu S."/>
        </authorList>
    </citation>
    <scope>NUCLEOTIDE SEQUENCE [LARGE SCALE GENOMIC DNA]</scope>
    <source>
        <strain evidence="6 7">31801</strain>
    </source>
</reference>
<dbReference type="SUPFAM" id="SSF100920">
    <property type="entry name" value="Heat shock protein 70kD (HSP70), peptide-binding domain"/>
    <property type="match status" value="1"/>
</dbReference>
<evidence type="ECO:0000256" key="5">
    <source>
        <dbReference type="RuleBase" id="RU003322"/>
    </source>
</evidence>
<evidence type="ECO:0000256" key="4">
    <source>
        <dbReference type="ARBA" id="ARBA00023186"/>
    </source>
</evidence>
<evidence type="ECO:0000256" key="2">
    <source>
        <dbReference type="ARBA" id="ARBA00022741"/>
    </source>
</evidence>
<keyword evidence="3 5" id="KW-0067">ATP-binding</keyword>
<dbReference type="PROSITE" id="PS01036">
    <property type="entry name" value="HSP70_3"/>
    <property type="match status" value="1"/>
</dbReference>
<dbReference type="InterPro" id="IPR018181">
    <property type="entry name" value="Heat_shock_70_CS"/>
</dbReference>
<dbReference type="InterPro" id="IPR043129">
    <property type="entry name" value="ATPase_NBD"/>
</dbReference>
<dbReference type="GO" id="GO:0005524">
    <property type="term" value="F:ATP binding"/>
    <property type="evidence" value="ECO:0007669"/>
    <property type="project" value="UniProtKB-KW"/>
</dbReference>
<dbReference type="GO" id="GO:0140662">
    <property type="term" value="F:ATP-dependent protein folding chaperone"/>
    <property type="evidence" value="ECO:0007669"/>
    <property type="project" value="InterPro"/>
</dbReference>
<organism evidence="6 7">
    <name type="scientific">Pannonibacter phragmitetus</name>
    <dbReference type="NCBI Taxonomy" id="121719"/>
    <lineage>
        <taxon>Bacteria</taxon>
        <taxon>Pseudomonadati</taxon>
        <taxon>Pseudomonadota</taxon>
        <taxon>Alphaproteobacteria</taxon>
        <taxon>Hyphomicrobiales</taxon>
        <taxon>Stappiaceae</taxon>
        <taxon>Pannonibacter</taxon>
    </lineage>
</organism>
<sequence>MQLLDFMKLELTVPAVGIDLGTTNSLVAVFENGAPRLIRNKVGGVLTPSVVSFDGEHLYSGETARARMVTHPKETVSAFKRAMGTETTFKLAGQVFTPVTLSSVVLQSLKADAEAELGCPVEDVVISVPAYFNEMQRKAVSQAAVMAGLNPVRLINEPTAAALAYGLQNLEEESTFLVFDLGGGTFDVSILEVFEGVMEVKATAGDAYLGGEDFSRLLEEHLTSQLSLRQRFDGNKAAVRKLAEQVKLMLSEKDTAEVSADQPGLSLSASLSRAGYEEICAPLLKRLRQPLARVLHDARLEPGDLDRVVLVGGATRMPMIRSFVARHLKHFPEAHIDPDQAVALGAAVQAGLVARNEGLQDVVMTDVSSHTLGIEVSRRIGKQHVPGYYLPIIQRNTVIPVSREEVVSPLSQDQNVIEVNVFQGEAPDVSGNVRLGSLSIPLPRARDGQNRPVSVRFTYDASGLLDVDVVSLVDGRNANLLIKNLSGSLTAEEIAKARAEMAKLKVHPRDSEENTLFRARLAQCYEMARFEEREAVGDLLAAFDALIASQDLSAIASFRTGYEEVIKRFESAHVF</sequence>
<evidence type="ECO:0008006" key="8">
    <source>
        <dbReference type="Google" id="ProtNLM"/>
    </source>
</evidence>
<dbReference type="PANTHER" id="PTHR19375">
    <property type="entry name" value="HEAT SHOCK PROTEIN 70KDA"/>
    <property type="match status" value="1"/>
</dbReference>
<accession>A0A0U3PV09</accession>